<protein>
    <recommendedName>
        <fullName evidence="1">DUF1616 domain-containing protein</fullName>
    </recommendedName>
</protein>
<keyword evidence="3" id="KW-1185">Reference proteome</keyword>
<proteinExistence type="predicted"/>
<feature type="domain" description="DUF1616" evidence="1">
    <location>
        <begin position="9"/>
        <end position="55"/>
    </location>
</feature>
<dbReference type="InterPro" id="IPR011674">
    <property type="entry name" value="DUF1616"/>
</dbReference>
<dbReference type="EMBL" id="FPAO01000001">
    <property type="protein sequence ID" value="SFT32463.1"/>
    <property type="molecule type" value="Genomic_DNA"/>
</dbReference>
<name>A0A1I6X2D6_METTE</name>
<accession>A0A1I6X2D6</accession>
<dbReference type="Proteomes" id="UP000323733">
    <property type="component" value="Unassembled WGS sequence"/>
</dbReference>
<gene>
    <name evidence="2" type="ORF">SAMN02910340_00120</name>
</gene>
<evidence type="ECO:0000259" key="1">
    <source>
        <dbReference type="Pfam" id="PF07760"/>
    </source>
</evidence>
<reference evidence="2 3" key="1">
    <citation type="submission" date="2016-10" db="EMBL/GenBank/DDBJ databases">
        <authorList>
            <person name="Varghese N."/>
            <person name="Submissions S."/>
        </authorList>
    </citation>
    <scope>NUCLEOTIDE SEQUENCE [LARGE SCALE GENOMIC DNA]</scope>
    <source>
        <strain evidence="2 3">DSM 11855</strain>
    </source>
</reference>
<dbReference type="Pfam" id="PF07760">
    <property type="entry name" value="DUF1616"/>
    <property type="match status" value="1"/>
</dbReference>
<evidence type="ECO:0000313" key="2">
    <source>
        <dbReference type="EMBL" id="SFT32463.1"/>
    </source>
</evidence>
<sequence length="67" mass="7889">MSLSLSENVKHIALAHNETWEKPVIFTPAFVGENMKLEFLLFNRIEKTVPYRDLSLDRCKYNIKMMS</sequence>
<evidence type="ECO:0000313" key="3">
    <source>
        <dbReference type="Proteomes" id="UP000323733"/>
    </source>
</evidence>
<organism evidence="2 3">
    <name type="scientific">Methanosarcina thermophila</name>
    <dbReference type="NCBI Taxonomy" id="2210"/>
    <lineage>
        <taxon>Archaea</taxon>
        <taxon>Methanobacteriati</taxon>
        <taxon>Methanobacteriota</taxon>
        <taxon>Stenosarchaea group</taxon>
        <taxon>Methanomicrobia</taxon>
        <taxon>Methanosarcinales</taxon>
        <taxon>Methanosarcinaceae</taxon>
        <taxon>Methanosarcina</taxon>
    </lineage>
</organism>
<dbReference type="AlphaFoldDB" id="A0A1I6X2D6"/>